<dbReference type="GO" id="GO:0004340">
    <property type="term" value="F:glucokinase activity"/>
    <property type="evidence" value="ECO:0007669"/>
    <property type="project" value="UniProtKB-EC"/>
</dbReference>
<dbReference type="EMBL" id="CP011312">
    <property type="protein sequence ID" value="AKE41968.1"/>
    <property type="molecule type" value="Genomic_DNA"/>
</dbReference>
<dbReference type="Pfam" id="PF00480">
    <property type="entry name" value="ROK"/>
    <property type="match status" value="1"/>
</dbReference>
<dbReference type="AlphaFoldDB" id="A0A0F6R309"/>
<organism evidence="2 4">
    <name type="scientific">Corynebacterium kutscheri</name>
    <dbReference type="NCBI Taxonomy" id="35755"/>
    <lineage>
        <taxon>Bacteria</taxon>
        <taxon>Bacillati</taxon>
        <taxon>Actinomycetota</taxon>
        <taxon>Actinomycetes</taxon>
        <taxon>Mycobacteriales</taxon>
        <taxon>Corynebacteriaceae</taxon>
        <taxon>Corynebacterium</taxon>
    </lineage>
</organism>
<dbReference type="GO" id="GO:0047700">
    <property type="term" value="F:beta-glucoside kinase activity"/>
    <property type="evidence" value="ECO:0007669"/>
    <property type="project" value="UniProtKB-EC"/>
</dbReference>
<dbReference type="EC" id="2.7.1.2" evidence="2 3"/>
<dbReference type="EC" id="2.7.1.85" evidence="3"/>
<keyword evidence="4" id="KW-1185">Reference proteome</keyword>
<dbReference type="PANTHER" id="PTHR18964">
    <property type="entry name" value="ROK (REPRESSOR, ORF, KINASE) FAMILY"/>
    <property type="match status" value="1"/>
</dbReference>
<sequence length="315" mass="33042">MSTTLALDIGGTKIAYGLVDDDRPAHVYDAGCIPSQPPGGSIAEQIKSALLCKTLPTRVAIAAPGIIDPIQGKVMHSGPTVPGWQGTDLISLVRSVIDVPVYCHNDVRVWAFGEHMLGSGRDYSGRVLYLALGTGVGGAIVDKHMLIDGPTGSAGEISELITADFRGLADRAENIASGPSLARYYEYLCKEMGSPTDKIEWSDPQGVTISLKDVLEKMADGDELAARIINGNLEGFGRTIGALATAFDLSCIVLGGGVVGIGEMITDPLRRGIMHGALAPNREIPVLVSKFGGDAALVAAAAYAREKEKVSHNYG</sequence>
<dbReference type="PANTHER" id="PTHR18964:SF169">
    <property type="entry name" value="N-ACETYLMANNOSAMINE KINASE"/>
    <property type="match status" value="1"/>
</dbReference>
<gene>
    <name evidence="3" type="primary">bglK</name>
    <name evidence="3" type="ORF">NCTC949_01031</name>
    <name evidence="2" type="ORF">UL82_09140</name>
</gene>
<dbReference type="SUPFAM" id="SSF53067">
    <property type="entry name" value="Actin-like ATPase domain"/>
    <property type="match status" value="1"/>
</dbReference>
<dbReference type="InterPro" id="IPR043129">
    <property type="entry name" value="ATPase_NBD"/>
</dbReference>
<evidence type="ECO:0000313" key="4">
    <source>
        <dbReference type="Proteomes" id="UP000033457"/>
    </source>
</evidence>
<reference evidence="3 5" key="2">
    <citation type="submission" date="2018-12" db="EMBL/GenBank/DDBJ databases">
        <authorList>
            <consortium name="Pathogen Informatics"/>
        </authorList>
    </citation>
    <scope>NUCLEOTIDE SEQUENCE [LARGE SCALE GENOMIC DNA]</scope>
    <source>
        <strain evidence="3 5">NCTC949</strain>
    </source>
</reference>
<evidence type="ECO:0000313" key="3">
    <source>
        <dbReference type="EMBL" id="VEH06256.1"/>
    </source>
</evidence>
<protein>
    <submittedName>
        <fullName evidence="2 3">Transcriptional regulator</fullName>
        <ecNumber evidence="3">2.7.1.85</ecNumber>
        <ecNumber evidence="2 3">2.7.1.2</ecNumber>
    </submittedName>
</protein>
<name>A0A0F6R309_9CORY</name>
<dbReference type="OrthoDB" id="8772678at2"/>
<reference evidence="2 4" key="1">
    <citation type="journal article" date="2015" name="Genome Announc.">
        <title>Complete Genome Sequence of Corynebacterium kutscheri DSM 20755, a Corynebacterial Type Strain with Remarkably Low G+C Content of Chromosomal DNA.</title>
        <authorList>
            <person name="Ruckert C."/>
            <person name="Albersmeier A."/>
            <person name="Winkler A."/>
            <person name="Tauch A."/>
        </authorList>
    </citation>
    <scope>NUCLEOTIDE SEQUENCE [LARGE SCALE GENOMIC DNA]</scope>
    <source>
        <strain evidence="2 4">DSM 20755</strain>
    </source>
</reference>
<dbReference type="KEGG" id="cku:UL82_09140"/>
<dbReference type="STRING" id="35755.UL82_09140"/>
<dbReference type="EMBL" id="LR134377">
    <property type="protein sequence ID" value="VEH06256.1"/>
    <property type="molecule type" value="Genomic_DNA"/>
</dbReference>
<dbReference type="RefSeq" id="WP_046440508.1">
    <property type="nucleotide sequence ID" value="NZ_CP011312.1"/>
</dbReference>
<dbReference type="HOGENOM" id="CLU_036604_0_4_11"/>
<dbReference type="Proteomes" id="UP000271380">
    <property type="component" value="Chromosome"/>
</dbReference>
<keyword evidence="2" id="KW-0808">Transferase</keyword>
<dbReference type="Gene3D" id="3.30.420.40">
    <property type="match status" value="2"/>
</dbReference>
<comment type="similarity">
    <text evidence="1">Belongs to the ROK (NagC/XylR) family.</text>
</comment>
<proteinExistence type="inferred from homology"/>
<keyword evidence="2" id="KW-0418">Kinase</keyword>
<evidence type="ECO:0000256" key="1">
    <source>
        <dbReference type="ARBA" id="ARBA00006479"/>
    </source>
</evidence>
<accession>A0A0F6R309</accession>
<dbReference type="InterPro" id="IPR000600">
    <property type="entry name" value="ROK"/>
</dbReference>
<dbReference type="Proteomes" id="UP000033457">
    <property type="component" value="Chromosome"/>
</dbReference>
<evidence type="ECO:0000313" key="2">
    <source>
        <dbReference type="EMBL" id="AKE41968.1"/>
    </source>
</evidence>
<evidence type="ECO:0000313" key="5">
    <source>
        <dbReference type="Proteomes" id="UP000271380"/>
    </source>
</evidence>